<feature type="transmembrane region" description="Helical" evidence="7">
    <location>
        <begin position="121"/>
        <end position="141"/>
    </location>
</feature>
<organism evidence="8 9">
    <name type="scientific">Candidatus Seongchinamella marina</name>
    <dbReference type="NCBI Taxonomy" id="2518990"/>
    <lineage>
        <taxon>Bacteria</taxon>
        <taxon>Pseudomonadati</taxon>
        <taxon>Pseudomonadota</taxon>
        <taxon>Gammaproteobacteria</taxon>
        <taxon>Cellvibrionales</taxon>
        <taxon>Halieaceae</taxon>
        <taxon>Seongchinamella</taxon>
    </lineage>
</organism>
<dbReference type="Pfam" id="PF01566">
    <property type="entry name" value="Nramp"/>
    <property type="match status" value="1"/>
</dbReference>
<feature type="transmembrane region" description="Helical" evidence="7">
    <location>
        <begin position="208"/>
        <end position="229"/>
    </location>
</feature>
<feature type="transmembrane region" description="Helical" evidence="7">
    <location>
        <begin position="292"/>
        <end position="311"/>
    </location>
</feature>
<dbReference type="Proteomes" id="UP001143307">
    <property type="component" value="Unassembled WGS sequence"/>
</dbReference>
<evidence type="ECO:0000256" key="2">
    <source>
        <dbReference type="ARBA" id="ARBA00022448"/>
    </source>
</evidence>
<keyword evidence="6 7" id="KW-0472">Membrane</keyword>
<dbReference type="PANTHER" id="PTHR11706">
    <property type="entry name" value="SOLUTE CARRIER PROTEIN FAMILY 11 MEMBER"/>
    <property type="match status" value="1"/>
</dbReference>
<evidence type="ECO:0000256" key="7">
    <source>
        <dbReference type="SAM" id="Phobius"/>
    </source>
</evidence>
<keyword evidence="4" id="KW-0769">Symport</keyword>
<feature type="transmembrane region" description="Helical" evidence="7">
    <location>
        <begin position="353"/>
        <end position="373"/>
    </location>
</feature>
<feature type="transmembrane region" description="Helical" evidence="7">
    <location>
        <begin position="254"/>
        <end position="280"/>
    </location>
</feature>
<name>A0ABT3SQT6_9GAMM</name>
<feature type="transmembrane region" description="Helical" evidence="7">
    <location>
        <begin position="161"/>
        <end position="180"/>
    </location>
</feature>
<evidence type="ECO:0000313" key="9">
    <source>
        <dbReference type="Proteomes" id="UP001143307"/>
    </source>
</evidence>
<evidence type="ECO:0000256" key="4">
    <source>
        <dbReference type="ARBA" id="ARBA00022847"/>
    </source>
</evidence>
<evidence type="ECO:0000256" key="3">
    <source>
        <dbReference type="ARBA" id="ARBA00022692"/>
    </source>
</evidence>
<feature type="transmembrane region" description="Helical" evidence="7">
    <location>
        <begin position="56"/>
        <end position="76"/>
    </location>
</feature>
<dbReference type="NCBIfam" id="NF037982">
    <property type="entry name" value="Nramp_1"/>
    <property type="match status" value="1"/>
</dbReference>
<keyword evidence="2" id="KW-0813">Transport</keyword>
<keyword evidence="9" id="KW-1185">Reference proteome</keyword>
<gene>
    <name evidence="8" type="ORF">EYC87_01905</name>
</gene>
<keyword evidence="3 7" id="KW-0812">Transmembrane</keyword>
<proteinExistence type="predicted"/>
<keyword evidence="5 7" id="KW-1133">Transmembrane helix</keyword>
<evidence type="ECO:0000256" key="1">
    <source>
        <dbReference type="ARBA" id="ARBA00004141"/>
    </source>
</evidence>
<evidence type="ECO:0000256" key="5">
    <source>
        <dbReference type="ARBA" id="ARBA00022989"/>
    </source>
</evidence>
<dbReference type="PRINTS" id="PR00447">
    <property type="entry name" value="NATRESASSCMP"/>
</dbReference>
<evidence type="ECO:0000256" key="6">
    <source>
        <dbReference type="ARBA" id="ARBA00023136"/>
    </source>
</evidence>
<protein>
    <submittedName>
        <fullName evidence="8">Divalent metal cation transporter</fullName>
    </submittedName>
</protein>
<comment type="caution">
    <text evidence="8">The sequence shown here is derived from an EMBL/GenBank/DDBJ whole genome shotgun (WGS) entry which is preliminary data.</text>
</comment>
<feature type="transmembrane region" description="Helical" evidence="7">
    <location>
        <begin position="6"/>
        <end position="29"/>
    </location>
</feature>
<feature type="transmembrane region" description="Helical" evidence="7">
    <location>
        <begin position="317"/>
        <end position="341"/>
    </location>
</feature>
<dbReference type="EMBL" id="SHNP01000001">
    <property type="protein sequence ID" value="MCX2972341.1"/>
    <property type="molecule type" value="Genomic_DNA"/>
</dbReference>
<dbReference type="InterPro" id="IPR001046">
    <property type="entry name" value="NRAMP_fam"/>
</dbReference>
<reference evidence="8" key="1">
    <citation type="submission" date="2019-02" db="EMBL/GenBank/DDBJ databases">
        <authorList>
            <person name="Li S.-H."/>
        </authorList>
    </citation>
    <scope>NUCLEOTIDE SEQUENCE</scope>
    <source>
        <strain evidence="8">IMCC8485</strain>
    </source>
</reference>
<accession>A0ABT3SQT6</accession>
<dbReference type="PANTHER" id="PTHR11706:SF33">
    <property type="entry name" value="NATURAL RESISTANCE-ASSOCIATED MACROPHAGE PROTEIN 2"/>
    <property type="match status" value="1"/>
</dbReference>
<evidence type="ECO:0000313" key="8">
    <source>
        <dbReference type="EMBL" id="MCX2972341.1"/>
    </source>
</evidence>
<sequence>MTTASIAGAGFGYALLWTLLFSVIATAVLQEMSARLGLVTRRGLSQAIRETFAGRWYGPLAVFLVVAAVGFGNAAYEAGNITGAALGLQGLSGIPSGIWALAVGLSSGALLLSGRYSLIEHVLVALVLLMSTVFLLTFLMVRPPLETLVAGMLQPSLPEGSLLTAIALIGTTVVPYNLFLHSSAVQEKWREDLPIAASLRAARVDTGLSIGLGGLITLAIMSTAAAAFFGSGAQVSAANIAQQLEPLLGPAARYFFAAGLFAAGLSSAVAAPLAAAYAVCGALGWERELSSLRFRMVWLLVLASGTFFAVIGTSPLAAILFAQAANGLLLPVCAVFLLLVMNRSQQLGDYRNGIASNVLGAFVVLVTLGLGGLKLLKVFGLVG</sequence>
<feature type="transmembrane region" description="Helical" evidence="7">
    <location>
        <begin position="96"/>
        <end position="114"/>
    </location>
</feature>
<comment type="subcellular location">
    <subcellularLocation>
        <location evidence="1">Membrane</location>
        <topology evidence="1">Multi-pass membrane protein</topology>
    </subcellularLocation>
</comment>